<dbReference type="EMBL" id="DQVM01000148">
    <property type="protein sequence ID" value="HIQ30402.1"/>
    <property type="molecule type" value="Genomic_DNA"/>
</dbReference>
<proteinExistence type="predicted"/>
<gene>
    <name evidence="1" type="ORF">EYH45_07570</name>
</gene>
<dbReference type="Proteomes" id="UP000608579">
    <property type="component" value="Unassembled WGS sequence"/>
</dbReference>
<organism evidence="1 2">
    <name type="scientific">Caldiarchaeum subterraneum</name>
    <dbReference type="NCBI Taxonomy" id="311458"/>
    <lineage>
        <taxon>Archaea</taxon>
        <taxon>Nitrososphaerota</taxon>
        <taxon>Candidatus Caldarchaeales</taxon>
        <taxon>Candidatus Caldarchaeaceae</taxon>
        <taxon>Candidatus Caldarchaeum</taxon>
    </lineage>
</organism>
<dbReference type="AlphaFoldDB" id="A0A832ZWZ7"/>
<reference evidence="1" key="1">
    <citation type="journal article" date="2020" name="ISME J.">
        <title>Gammaproteobacteria mediating utilization of methyl-, sulfur- and petroleum organic compounds in deep ocean hydrothermal plumes.</title>
        <authorList>
            <person name="Zhou Z."/>
            <person name="Liu Y."/>
            <person name="Pan J."/>
            <person name="Cron B.R."/>
            <person name="Toner B.M."/>
            <person name="Anantharaman K."/>
            <person name="Breier J.A."/>
            <person name="Dick G.J."/>
            <person name="Li M."/>
        </authorList>
    </citation>
    <scope>NUCLEOTIDE SEQUENCE</scope>
    <source>
        <strain evidence="1">SZUA-1515</strain>
    </source>
</reference>
<accession>A0A832ZWZ7</accession>
<evidence type="ECO:0000313" key="2">
    <source>
        <dbReference type="Proteomes" id="UP000608579"/>
    </source>
</evidence>
<name>A0A832ZWZ7_CALS0</name>
<sequence length="227" mass="26396">MVLAAKIFEIKIPTNLEEIAEKLKDFKRVDEEEVEGRKFELHMTVDNLDMDDNYVTGNFNRDKIIFVNQRGNTVPILKTVTARIYIHRYGEKLLLTVLQKKHFANSVASILSNHLFLTYRGVVEARIPPENMREYHDRNPEATKVIYFDSLDFVGVDKVALYGDSLRATGKYEEYLSHGKIWYIVFTVRDSNVVLGLTRNCVVTSFSKMPENEFMGYIIREVFPMIE</sequence>
<protein>
    <submittedName>
        <fullName evidence="1">Uncharacterized protein</fullName>
    </submittedName>
</protein>
<comment type="caution">
    <text evidence="1">The sequence shown here is derived from an EMBL/GenBank/DDBJ whole genome shotgun (WGS) entry which is preliminary data.</text>
</comment>
<evidence type="ECO:0000313" key="1">
    <source>
        <dbReference type="EMBL" id="HIQ30402.1"/>
    </source>
</evidence>